<dbReference type="Proteomes" id="UP000065734">
    <property type="component" value="Chromosome I"/>
</dbReference>
<keyword evidence="1" id="KW-0812">Transmembrane</keyword>
<organism evidence="3 4">
    <name type="scientific">Blastochloris viridis</name>
    <name type="common">Rhodopseudomonas viridis</name>
    <dbReference type="NCBI Taxonomy" id="1079"/>
    <lineage>
        <taxon>Bacteria</taxon>
        <taxon>Pseudomonadati</taxon>
        <taxon>Pseudomonadota</taxon>
        <taxon>Alphaproteobacteria</taxon>
        <taxon>Hyphomicrobiales</taxon>
        <taxon>Blastochloridaceae</taxon>
        <taxon>Blastochloris</taxon>
    </lineage>
</organism>
<dbReference type="EMBL" id="LN907867">
    <property type="protein sequence ID" value="CUU42880.1"/>
    <property type="molecule type" value="Genomic_DNA"/>
</dbReference>
<dbReference type="STRING" id="1079.BVIR_2449"/>
<sequence length="54" mass="5713">MTKQAKTVLIAVLLTPVVIALFAPPPFSVWALGWLAVVVVGVLVGAVMVGRTRR</sequence>
<feature type="transmembrane region" description="Helical" evidence="1">
    <location>
        <begin position="30"/>
        <end position="50"/>
    </location>
</feature>
<evidence type="ECO:0000313" key="4">
    <source>
        <dbReference type="Proteomes" id="UP000065734"/>
    </source>
</evidence>
<reference evidence="3" key="2">
    <citation type="submission" date="2015-11" db="EMBL/GenBank/DDBJ databases">
        <authorList>
            <person name="Zhang Y."/>
            <person name="Guo Z."/>
        </authorList>
    </citation>
    <scope>NUCLEOTIDE SEQUENCE</scope>
    <source>
        <strain evidence="3">1</strain>
    </source>
</reference>
<keyword evidence="1" id="KW-1133">Transmembrane helix</keyword>
<dbReference type="AlphaFoldDB" id="A0A0H5BC69"/>
<reference evidence="2" key="1">
    <citation type="journal article" date="2015" name="Genome Announc.">
        <title>Complete Genome Sequence of the Bacteriochlorophyll b-Producing Photosynthetic Bacterium Blastochloris viridis.</title>
        <authorList>
            <person name="Tsukatani Y."/>
            <person name="Hirose Y."/>
            <person name="Harada J."/>
            <person name="Misawa N."/>
            <person name="Mori K."/>
            <person name="Inoue K."/>
            <person name="Tamiaki H."/>
        </authorList>
    </citation>
    <scope>NUCLEOTIDE SEQUENCE [LARGE SCALE GENOMIC DNA]</scope>
    <source>
        <strain evidence="2">DSM 133</strain>
    </source>
</reference>
<evidence type="ECO:0000256" key="1">
    <source>
        <dbReference type="SAM" id="Phobius"/>
    </source>
</evidence>
<protein>
    <submittedName>
        <fullName evidence="3">Uncharacterized protein</fullName>
    </submittedName>
</protein>
<dbReference type="RefSeq" id="WP_156331043.1">
    <property type="nucleotide sequence ID" value="NZ_AP014854.2"/>
</dbReference>
<keyword evidence="4" id="KW-1185">Reference proteome</keyword>
<name>A0A0H5BC69_BLAVI</name>
<evidence type="ECO:0000313" key="3">
    <source>
        <dbReference type="EMBL" id="CUU42880.1"/>
    </source>
</evidence>
<proteinExistence type="predicted"/>
<evidence type="ECO:0000313" key="2">
    <source>
        <dbReference type="EMBL" id="BAR99852.1"/>
    </source>
</evidence>
<dbReference type="EMBL" id="AP014854">
    <property type="protein sequence ID" value="BAR99852.1"/>
    <property type="molecule type" value="Genomic_DNA"/>
</dbReference>
<accession>A0A0H5BC69</accession>
<dbReference type="KEGG" id="bvr:BVIR_2449"/>
<gene>
    <name evidence="2" type="ORF">BV133_2259</name>
    <name evidence="3" type="ORF">BVIRIDIS_18950</name>
</gene>
<reference evidence="4" key="3">
    <citation type="journal article" date="2016" name="Genome Announc.">
        <title>Revised genome sequence of the purple photosynthetic bacterium Blastochloris viridis.</title>
        <authorList>
            <person name="Liu L.N."/>
            <person name="Faulkner M."/>
            <person name="Liu X."/>
            <person name="Huang F."/>
            <person name="Darby A.C."/>
            <person name="Hall N."/>
        </authorList>
    </citation>
    <scope>NUCLEOTIDE SEQUENCE [LARGE SCALE GENOMIC DNA]</scope>
    <source>
        <strain evidence="4">ATCC 19567 / DSM 133 / F</strain>
    </source>
</reference>
<keyword evidence="1" id="KW-0472">Membrane</keyword>